<evidence type="ECO:0000256" key="1">
    <source>
        <dbReference type="SAM" id="MobiDB-lite"/>
    </source>
</evidence>
<feature type="compositionally biased region" description="Basic and acidic residues" evidence="1">
    <location>
        <begin position="180"/>
        <end position="190"/>
    </location>
</feature>
<dbReference type="InterPro" id="IPR036339">
    <property type="entry name" value="PUB-like_dom_sf"/>
</dbReference>
<reference evidence="3 4" key="1">
    <citation type="submission" date="2014-02" db="EMBL/GenBank/DDBJ databases">
        <title>Transposable element dynamics among asymbiotic and ectomycorrhizal Amanita fungi.</title>
        <authorList>
            <consortium name="DOE Joint Genome Institute"/>
            <person name="Hess J."/>
            <person name="Skrede I."/>
            <person name="Wolfe B."/>
            <person name="LaButti K."/>
            <person name="Ohm R.A."/>
            <person name="Grigoriev I.V."/>
            <person name="Pringle A."/>
        </authorList>
    </citation>
    <scope>NUCLEOTIDE SEQUENCE [LARGE SCALE GENOMIC DNA]</scope>
    <source>
        <strain evidence="3 4">SKay4041</strain>
    </source>
</reference>
<feature type="domain" description="PUB" evidence="2">
    <location>
        <begin position="54"/>
        <end position="121"/>
    </location>
</feature>
<dbReference type="Proteomes" id="UP000242287">
    <property type="component" value="Unassembled WGS sequence"/>
</dbReference>
<sequence length="239" mass="27365">MEHRADHNPVAEAATRRLQEMATQVSPVQLLAERERRQAFRRMIDPGIMRPNSKEQAMSSLKTLLTIAENLIREPNNAKFKQFKPTNTIIKRELVDPKGTLEYAVELGFRPEVHDFRPYYVHNSRYISDLRIGTFILREFIELETEKSERAIRSKKEEKAVAAEAALKVKMAFMDDRLSKSLRDEREKQRQAFISGRGTSLDHHSSTSTSARSSSPEAFTQNAGHTLDGNPLPYNNNNP</sequence>
<organism evidence="3 4">
    <name type="scientific">Amanita thiersii Skay4041</name>
    <dbReference type="NCBI Taxonomy" id="703135"/>
    <lineage>
        <taxon>Eukaryota</taxon>
        <taxon>Fungi</taxon>
        <taxon>Dikarya</taxon>
        <taxon>Basidiomycota</taxon>
        <taxon>Agaricomycotina</taxon>
        <taxon>Agaricomycetes</taxon>
        <taxon>Agaricomycetidae</taxon>
        <taxon>Agaricales</taxon>
        <taxon>Pluteineae</taxon>
        <taxon>Amanitaceae</taxon>
        <taxon>Amanita</taxon>
    </lineage>
</organism>
<proteinExistence type="predicted"/>
<dbReference type="OrthoDB" id="49605at2759"/>
<feature type="region of interest" description="Disordered" evidence="1">
    <location>
        <begin position="180"/>
        <end position="239"/>
    </location>
</feature>
<dbReference type="EMBL" id="KZ301977">
    <property type="protein sequence ID" value="PFH52755.1"/>
    <property type="molecule type" value="Genomic_DNA"/>
</dbReference>
<keyword evidence="4" id="KW-1185">Reference proteome</keyword>
<dbReference type="SUPFAM" id="SSF143503">
    <property type="entry name" value="PUG domain-like"/>
    <property type="match status" value="1"/>
</dbReference>
<dbReference type="Gene3D" id="1.20.58.2190">
    <property type="match status" value="1"/>
</dbReference>
<accession>A0A2A9NP48</accession>
<dbReference type="CDD" id="cd09212">
    <property type="entry name" value="PUB"/>
    <property type="match status" value="1"/>
</dbReference>
<feature type="compositionally biased region" description="Low complexity" evidence="1">
    <location>
        <begin position="206"/>
        <end position="215"/>
    </location>
</feature>
<protein>
    <recommendedName>
        <fullName evidence="2">PUB domain-containing protein</fullName>
    </recommendedName>
</protein>
<dbReference type="InterPro" id="IPR018997">
    <property type="entry name" value="PUB_domain"/>
</dbReference>
<name>A0A2A9NP48_9AGAR</name>
<dbReference type="Pfam" id="PF09409">
    <property type="entry name" value="PUB"/>
    <property type="match status" value="1"/>
</dbReference>
<dbReference type="STRING" id="703135.A0A2A9NP48"/>
<evidence type="ECO:0000313" key="3">
    <source>
        <dbReference type="EMBL" id="PFH52755.1"/>
    </source>
</evidence>
<dbReference type="AlphaFoldDB" id="A0A2A9NP48"/>
<gene>
    <name evidence="3" type="ORF">AMATHDRAFT_73885</name>
</gene>
<evidence type="ECO:0000259" key="2">
    <source>
        <dbReference type="Pfam" id="PF09409"/>
    </source>
</evidence>
<evidence type="ECO:0000313" key="4">
    <source>
        <dbReference type="Proteomes" id="UP000242287"/>
    </source>
</evidence>
<dbReference type="SMART" id="SM00580">
    <property type="entry name" value="PUG"/>
    <property type="match status" value="1"/>
</dbReference>